<keyword evidence="1" id="KW-0472">Membrane</keyword>
<dbReference type="Proteomes" id="UP000605259">
    <property type="component" value="Unassembled WGS sequence"/>
</dbReference>
<name>A0A917AX65_9BACI</name>
<protein>
    <submittedName>
        <fullName evidence="2">Membrane protein</fullName>
    </submittedName>
</protein>
<proteinExistence type="predicted"/>
<dbReference type="PANTHER" id="PTHR37309:SF1">
    <property type="entry name" value="SLR0284 PROTEIN"/>
    <property type="match status" value="1"/>
</dbReference>
<evidence type="ECO:0000313" key="3">
    <source>
        <dbReference type="Proteomes" id="UP000605259"/>
    </source>
</evidence>
<comment type="caution">
    <text evidence="2">The sequence shown here is derived from an EMBL/GenBank/DDBJ whole genome shotgun (WGS) entry which is preliminary data.</text>
</comment>
<organism evidence="2 3">
    <name type="scientific">Priestia taiwanensis</name>
    <dbReference type="NCBI Taxonomy" id="1347902"/>
    <lineage>
        <taxon>Bacteria</taxon>
        <taxon>Bacillati</taxon>
        <taxon>Bacillota</taxon>
        <taxon>Bacilli</taxon>
        <taxon>Bacillales</taxon>
        <taxon>Bacillaceae</taxon>
        <taxon>Priestia</taxon>
    </lineage>
</organism>
<dbReference type="InterPro" id="IPR007165">
    <property type="entry name" value="Phage_holin_4_2"/>
</dbReference>
<dbReference type="AlphaFoldDB" id="A0A917AX65"/>
<reference evidence="2" key="2">
    <citation type="submission" date="2020-09" db="EMBL/GenBank/DDBJ databases">
        <authorList>
            <person name="Sun Q."/>
            <person name="Zhou Y."/>
        </authorList>
    </citation>
    <scope>NUCLEOTIDE SEQUENCE</scope>
    <source>
        <strain evidence="2">CGMCC 1.12698</strain>
    </source>
</reference>
<feature type="transmembrane region" description="Helical" evidence="1">
    <location>
        <begin position="91"/>
        <end position="114"/>
    </location>
</feature>
<evidence type="ECO:0000313" key="2">
    <source>
        <dbReference type="EMBL" id="GGE81624.1"/>
    </source>
</evidence>
<feature type="transmembrane region" description="Helical" evidence="1">
    <location>
        <begin position="55"/>
        <end position="79"/>
    </location>
</feature>
<keyword evidence="1" id="KW-1133">Transmembrane helix</keyword>
<dbReference type="PANTHER" id="PTHR37309">
    <property type="entry name" value="SLR0284 PROTEIN"/>
    <property type="match status" value="1"/>
</dbReference>
<dbReference type="Pfam" id="PF04020">
    <property type="entry name" value="Phage_holin_4_2"/>
    <property type="match status" value="1"/>
</dbReference>
<gene>
    <name evidence="2" type="ORF">GCM10007140_34060</name>
</gene>
<reference evidence="2" key="1">
    <citation type="journal article" date="2014" name="Int. J. Syst. Evol. Microbiol.">
        <title>Complete genome sequence of Corynebacterium casei LMG S-19264T (=DSM 44701T), isolated from a smear-ripened cheese.</title>
        <authorList>
            <consortium name="US DOE Joint Genome Institute (JGI-PGF)"/>
            <person name="Walter F."/>
            <person name="Albersmeier A."/>
            <person name="Kalinowski J."/>
            <person name="Ruckert C."/>
        </authorList>
    </citation>
    <scope>NUCLEOTIDE SEQUENCE</scope>
    <source>
        <strain evidence="2">CGMCC 1.12698</strain>
    </source>
</reference>
<keyword evidence="3" id="KW-1185">Reference proteome</keyword>
<accession>A0A917AX65</accession>
<feature type="transmembrane region" description="Helical" evidence="1">
    <location>
        <begin position="29"/>
        <end position="48"/>
    </location>
</feature>
<dbReference type="EMBL" id="BMFK01000004">
    <property type="protein sequence ID" value="GGE81624.1"/>
    <property type="molecule type" value="Genomic_DNA"/>
</dbReference>
<evidence type="ECO:0000256" key="1">
    <source>
        <dbReference type="SAM" id="Phobius"/>
    </source>
</evidence>
<sequence>MIRWLLSVLVNSVLLLVIAGFFPDTFFVQNVWTAVMASFLLSILNVLVKPFLILITLPVTILSLGFFLFVINAITLLIADSLMGSAFEISGFGMALGAAIMLSILNFAVQKIIVRPLSEKK</sequence>
<keyword evidence="1" id="KW-0812">Transmembrane</keyword>